<evidence type="ECO:0000313" key="1">
    <source>
        <dbReference type="EMBL" id="MFC5270043.1"/>
    </source>
</evidence>
<dbReference type="SUPFAM" id="SSF53756">
    <property type="entry name" value="UDP-Glycosyltransferase/glycogen phosphorylase"/>
    <property type="match status" value="1"/>
</dbReference>
<protein>
    <submittedName>
        <fullName evidence="1">Glycosyltransferase</fullName>
    </submittedName>
</protein>
<keyword evidence="2" id="KW-1185">Reference proteome</keyword>
<comment type="caution">
    <text evidence="1">The sequence shown here is derived from an EMBL/GenBank/DDBJ whole genome shotgun (WGS) entry which is preliminary data.</text>
</comment>
<dbReference type="EMBL" id="JBHSKT010000003">
    <property type="protein sequence ID" value="MFC5270043.1"/>
    <property type="molecule type" value="Genomic_DNA"/>
</dbReference>
<reference evidence="2" key="1">
    <citation type="journal article" date="2019" name="Int. J. Syst. Evol. Microbiol.">
        <title>The Global Catalogue of Microorganisms (GCM) 10K type strain sequencing project: providing services to taxonomists for standard genome sequencing and annotation.</title>
        <authorList>
            <consortium name="The Broad Institute Genomics Platform"/>
            <consortium name="The Broad Institute Genome Sequencing Center for Infectious Disease"/>
            <person name="Wu L."/>
            <person name="Ma J."/>
        </authorList>
    </citation>
    <scope>NUCLEOTIDE SEQUENCE [LARGE SCALE GENOMIC DNA]</scope>
    <source>
        <strain evidence="2">KACC 12602</strain>
    </source>
</reference>
<organism evidence="1 2">
    <name type="scientific">Adhaeribacter terreus</name>
    <dbReference type="NCBI Taxonomy" id="529703"/>
    <lineage>
        <taxon>Bacteria</taxon>
        <taxon>Pseudomonadati</taxon>
        <taxon>Bacteroidota</taxon>
        <taxon>Cytophagia</taxon>
        <taxon>Cytophagales</taxon>
        <taxon>Hymenobacteraceae</taxon>
        <taxon>Adhaeribacter</taxon>
    </lineage>
</organism>
<sequence length="364" mass="42027">MNDTRMFEKFGQSLAKVPGAEVHLIGQSSSQKSEKSSNIFFHRLPNFKRLSFKRISAQWKIYKIIHKLKPEVIIITTAELLPLMAICKILFKAEIYYDVQENYFKNITSQPTYPALLRPMLAYPLRLLEKLSTRFISHYFLAERSYATEMTFLAGKHTVLENKFKPNKHFESWKTFPVTVNPVELHLLYSGTISEVYGMWEAIALADRLFVLNNKTKLTIIGFCPQETTYRKIRKNIAEKPYINLIGGNKLVPHPEIIKAINHASVGLLPYRDNPSTRDCMPTKLFEYLANCLPVLIPENPLWEAMVQQSKAGFSVNFTEPDALNILNRLTSGSFYPGGQPKHVFWQEEERKLLSFFNEKLLNS</sequence>
<accession>A0ABW0E9X6</accession>
<proteinExistence type="predicted"/>
<evidence type="ECO:0000313" key="2">
    <source>
        <dbReference type="Proteomes" id="UP001596161"/>
    </source>
</evidence>
<dbReference type="Gene3D" id="3.40.50.2000">
    <property type="entry name" value="Glycogen Phosphorylase B"/>
    <property type="match status" value="2"/>
</dbReference>
<name>A0ABW0E9X6_9BACT</name>
<gene>
    <name evidence="1" type="ORF">ACFPIB_05440</name>
</gene>
<dbReference type="Proteomes" id="UP001596161">
    <property type="component" value="Unassembled WGS sequence"/>
</dbReference>